<evidence type="ECO:0000313" key="2">
    <source>
        <dbReference type="Proteomes" id="UP001059971"/>
    </source>
</evidence>
<keyword evidence="2" id="KW-1185">Reference proteome</keyword>
<dbReference type="InterPro" id="IPR002514">
    <property type="entry name" value="Transposase_8"/>
</dbReference>
<dbReference type="PANTHER" id="PTHR37936">
    <property type="entry name" value="TRANSPOSASE INSC FOR INSERTION ELEMENT IS2A-RELATED"/>
    <property type="match status" value="1"/>
</dbReference>
<evidence type="ECO:0000313" key="1">
    <source>
        <dbReference type="EMBL" id="BBF70939.1"/>
    </source>
</evidence>
<dbReference type="Proteomes" id="UP001059971">
    <property type="component" value="Chromosome 1"/>
</dbReference>
<reference evidence="1" key="1">
    <citation type="submission" date="2018-07" db="EMBL/GenBank/DDBJ databases">
        <title>Complete genome sequence of Sphingomonas bisphenolicum strain AO1, a bisphenol A degradative bacterium isolated from Japanese farm field.</title>
        <authorList>
            <person name="Murakami M."/>
            <person name="Koh M."/>
            <person name="Koba S."/>
            <person name="Matsumura Y."/>
        </authorList>
    </citation>
    <scope>NUCLEOTIDE SEQUENCE</scope>
    <source>
        <strain evidence="1">AO1</strain>
    </source>
</reference>
<protein>
    <submittedName>
        <fullName evidence="1">Transposase</fullName>
    </submittedName>
</protein>
<accession>A0ABM7G7R0</accession>
<dbReference type="InterPro" id="IPR010921">
    <property type="entry name" value="Trp_repressor/repl_initiator"/>
</dbReference>
<organism evidence="1 2">
    <name type="scientific">Sphingomonas bisphenolicum</name>
    <dbReference type="NCBI Taxonomy" id="296544"/>
    <lineage>
        <taxon>Bacteria</taxon>
        <taxon>Pseudomonadati</taxon>
        <taxon>Pseudomonadota</taxon>
        <taxon>Alphaproteobacteria</taxon>
        <taxon>Sphingomonadales</taxon>
        <taxon>Sphingomonadaceae</taxon>
        <taxon>Sphingomonas</taxon>
    </lineage>
</organism>
<proteinExistence type="predicted"/>
<name>A0ABM7G7R0_9SPHN</name>
<dbReference type="RefSeq" id="WP_261935114.1">
    <property type="nucleotide sequence ID" value="NZ_AP018817.1"/>
</dbReference>
<sequence>MSLHLLIRMEDAGALTMPCDDACTSNVQRFEVFTGAGRRRDWAPEVKAAIIAESYSKQETVCAVARRRCLSPSQLFTWRRQLRQQMEARGVALPVAPTMASAFVPAIIEERLLIKPAPAKRPRKQARAKGSAVELEVDRGGRVGLNSDRHWISGSSAGCLLALPIWGVI</sequence>
<gene>
    <name evidence="1" type="ORF">SBA_ch1_31390</name>
</gene>
<dbReference type="EMBL" id="AP018817">
    <property type="protein sequence ID" value="BBF70939.1"/>
    <property type="molecule type" value="Genomic_DNA"/>
</dbReference>
<dbReference type="Pfam" id="PF01527">
    <property type="entry name" value="HTH_Tnp_1"/>
    <property type="match status" value="1"/>
</dbReference>
<dbReference type="SUPFAM" id="SSF48295">
    <property type="entry name" value="TrpR-like"/>
    <property type="match status" value="1"/>
</dbReference>
<dbReference type="PANTHER" id="PTHR37936:SF3">
    <property type="entry name" value="TRANSPOSASE INSC FOR INSERTION ELEMENT IS2A-RELATED"/>
    <property type="match status" value="1"/>
</dbReference>